<dbReference type="InterPro" id="IPR011010">
    <property type="entry name" value="DNA_brk_join_enz"/>
</dbReference>
<accession>A0ABY0YJ24</accession>
<dbReference type="SUPFAM" id="SSF47823">
    <property type="entry name" value="lambda integrase-like, N-terminal domain"/>
    <property type="match status" value="1"/>
</dbReference>
<sequence length="302" mass="34445">MTDPADRYLRPVQRDSTQRRYQGVLRYFEQGWGACLPASGATVVRYLVEHAETLSSSTLGLHLAALAQWHRGHGFDDPTKSAKVRQVLRNIRAQHPRLVKQAEPLPLIELERCVAGLQELIASDHPVARLRAYRDQALILMGFWRAFRADELCRLRVEHNRLCQGQQLEVFLGSSKTDREFRGQVVLLPALKRLCPVQAYEDWLSISELQEGPVFRPINQWGQISPQGLKPDGVTYVLREAFACSGLDGEAYTGHSLRRGFATWANNDNWSTKQLMDYVGWRDVKSAMRYIDTTAPFGDLRR</sequence>
<dbReference type="InterPro" id="IPR010998">
    <property type="entry name" value="Integrase_recombinase_N"/>
</dbReference>
<proteinExistence type="predicted"/>
<evidence type="ECO:0000256" key="1">
    <source>
        <dbReference type="ARBA" id="ARBA00023125"/>
    </source>
</evidence>
<dbReference type="Proteomes" id="UP000199665">
    <property type="component" value="Unassembled WGS sequence"/>
</dbReference>
<keyword evidence="2" id="KW-0233">DNA recombination</keyword>
<organism evidence="4 5">
    <name type="scientific">Pseudomonas mohnii</name>
    <dbReference type="NCBI Taxonomy" id="395600"/>
    <lineage>
        <taxon>Bacteria</taxon>
        <taxon>Pseudomonadati</taxon>
        <taxon>Pseudomonadota</taxon>
        <taxon>Gammaproteobacteria</taxon>
        <taxon>Pseudomonadales</taxon>
        <taxon>Pseudomonadaceae</taxon>
        <taxon>Pseudomonas</taxon>
    </lineage>
</organism>
<dbReference type="Pfam" id="PF00589">
    <property type="entry name" value="Phage_integrase"/>
    <property type="match status" value="1"/>
</dbReference>
<dbReference type="Gene3D" id="1.10.150.130">
    <property type="match status" value="1"/>
</dbReference>
<dbReference type="EMBL" id="FNRV01000001">
    <property type="protein sequence ID" value="SED62434.1"/>
    <property type="molecule type" value="Genomic_DNA"/>
</dbReference>
<evidence type="ECO:0000313" key="4">
    <source>
        <dbReference type="EMBL" id="SED62434.1"/>
    </source>
</evidence>
<comment type="caution">
    <text evidence="4">The sequence shown here is derived from an EMBL/GenBank/DDBJ whole genome shotgun (WGS) entry which is preliminary data.</text>
</comment>
<feature type="domain" description="Tyr recombinase" evidence="3">
    <location>
        <begin position="104"/>
        <end position="302"/>
    </location>
</feature>
<dbReference type="InterPro" id="IPR002104">
    <property type="entry name" value="Integrase_catalytic"/>
</dbReference>
<evidence type="ECO:0000256" key="2">
    <source>
        <dbReference type="ARBA" id="ARBA00023172"/>
    </source>
</evidence>
<dbReference type="Gene3D" id="1.10.443.10">
    <property type="entry name" value="Intergrase catalytic core"/>
    <property type="match status" value="1"/>
</dbReference>
<name>A0ABY0YJ24_9PSED</name>
<evidence type="ECO:0000259" key="3">
    <source>
        <dbReference type="PROSITE" id="PS51898"/>
    </source>
</evidence>
<dbReference type="PROSITE" id="PS51898">
    <property type="entry name" value="TYR_RECOMBINASE"/>
    <property type="match status" value="1"/>
</dbReference>
<dbReference type="PANTHER" id="PTHR34605">
    <property type="entry name" value="PHAGE_INTEGRASE DOMAIN-CONTAINING PROTEIN"/>
    <property type="match status" value="1"/>
</dbReference>
<keyword evidence="5" id="KW-1185">Reference proteome</keyword>
<dbReference type="PANTHER" id="PTHR34605:SF4">
    <property type="entry name" value="DNA ADENINE METHYLTRANSFERASE"/>
    <property type="match status" value="1"/>
</dbReference>
<reference evidence="4 5" key="1">
    <citation type="submission" date="2016-10" db="EMBL/GenBank/DDBJ databases">
        <authorList>
            <person name="Varghese N."/>
            <person name="Submissions S."/>
        </authorList>
    </citation>
    <scope>NUCLEOTIDE SEQUENCE [LARGE SCALE GENOMIC DNA]</scope>
    <source>
        <strain evidence="4 5">DSM 18327</strain>
    </source>
</reference>
<dbReference type="SUPFAM" id="SSF56349">
    <property type="entry name" value="DNA breaking-rejoining enzymes"/>
    <property type="match status" value="1"/>
</dbReference>
<gene>
    <name evidence="4" type="ORF">SAMN05216205_5745</name>
</gene>
<dbReference type="InterPro" id="IPR013762">
    <property type="entry name" value="Integrase-like_cat_sf"/>
</dbReference>
<keyword evidence="1" id="KW-0238">DNA-binding</keyword>
<dbReference type="CDD" id="cd00799">
    <property type="entry name" value="INT_Cre_C"/>
    <property type="match status" value="1"/>
</dbReference>
<dbReference type="RefSeq" id="WP_167361811.1">
    <property type="nucleotide sequence ID" value="NZ_FNRV01000001.1"/>
</dbReference>
<protein>
    <submittedName>
        <fullName evidence="4">Phage integrase family protein</fullName>
    </submittedName>
</protein>
<dbReference type="InterPro" id="IPR052925">
    <property type="entry name" value="Phage_Integrase-like_Recomb"/>
</dbReference>
<evidence type="ECO:0000313" key="5">
    <source>
        <dbReference type="Proteomes" id="UP000199665"/>
    </source>
</evidence>